<sequence>MLITGESGAGKTENTKRSFPTLAMVASSGKKSGKKSHLRTRSNTMGIWAILEEESLLPKQLQSCSKPLRKLKAQQICGNHPHGQASTKTDKNAHFAIIHYAGTVSYKRHMKIGWRSEQGFHLN</sequence>
<organism evidence="2 3">
    <name type="scientific">Tigriopus californicus</name>
    <name type="common">Marine copepod</name>
    <dbReference type="NCBI Taxonomy" id="6832"/>
    <lineage>
        <taxon>Eukaryota</taxon>
        <taxon>Metazoa</taxon>
        <taxon>Ecdysozoa</taxon>
        <taxon>Arthropoda</taxon>
        <taxon>Crustacea</taxon>
        <taxon>Multicrustacea</taxon>
        <taxon>Hexanauplia</taxon>
        <taxon>Copepoda</taxon>
        <taxon>Harpacticoida</taxon>
        <taxon>Harpacticidae</taxon>
        <taxon>Tigriopus</taxon>
    </lineage>
</organism>
<reference evidence="2 3" key="1">
    <citation type="journal article" date="2018" name="Nat. Ecol. Evol.">
        <title>Genomic signatures of mitonuclear coevolution across populations of Tigriopus californicus.</title>
        <authorList>
            <person name="Barreto F.S."/>
            <person name="Watson E.T."/>
            <person name="Lima T.G."/>
            <person name="Willett C.S."/>
            <person name="Edmands S."/>
            <person name="Li W."/>
            <person name="Burton R.S."/>
        </authorList>
    </citation>
    <scope>NUCLEOTIDE SEQUENCE [LARGE SCALE GENOMIC DNA]</scope>
    <source>
        <strain evidence="2 3">San Diego</strain>
    </source>
</reference>
<evidence type="ECO:0000313" key="3">
    <source>
        <dbReference type="Proteomes" id="UP000318571"/>
    </source>
</evidence>
<dbReference type="Proteomes" id="UP000318571">
    <property type="component" value="Chromosome 1"/>
</dbReference>
<dbReference type="AlphaFoldDB" id="A0A553NVG8"/>
<dbReference type="Gene3D" id="1.20.58.530">
    <property type="match status" value="1"/>
</dbReference>
<feature type="region of interest" description="Disordered" evidence="1">
    <location>
        <begin position="1"/>
        <end position="20"/>
    </location>
</feature>
<comment type="caution">
    <text evidence="2">The sequence shown here is derived from an EMBL/GenBank/DDBJ whole genome shotgun (WGS) entry which is preliminary data.</text>
</comment>
<gene>
    <name evidence="2" type="ORF">TCAL_15083</name>
</gene>
<proteinExistence type="predicted"/>
<accession>A0A553NVG8</accession>
<dbReference type="InterPro" id="IPR027417">
    <property type="entry name" value="P-loop_NTPase"/>
</dbReference>
<name>A0A553NVG8_TIGCA</name>
<dbReference type="EMBL" id="VCGU01000010">
    <property type="protein sequence ID" value="TRY69425.1"/>
    <property type="molecule type" value="Genomic_DNA"/>
</dbReference>
<dbReference type="SUPFAM" id="SSF52540">
    <property type="entry name" value="P-loop containing nucleoside triphosphate hydrolases"/>
    <property type="match status" value="1"/>
</dbReference>
<keyword evidence="3" id="KW-1185">Reference proteome</keyword>
<evidence type="ECO:0000313" key="2">
    <source>
        <dbReference type="EMBL" id="TRY69425.1"/>
    </source>
</evidence>
<evidence type="ECO:0000256" key="1">
    <source>
        <dbReference type="SAM" id="MobiDB-lite"/>
    </source>
</evidence>
<evidence type="ECO:0008006" key="4">
    <source>
        <dbReference type="Google" id="ProtNLM"/>
    </source>
</evidence>
<protein>
    <recommendedName>
        <fullName evidence="4">Myosin motor domain-containing protein</fullName>
    </recommendedName>
</protein>